<dbReference type="GO" id="GO:0033690">
    <property type="term" value="P:positive regulation of osteoblast proliferation"/>
    <property type="evidence" value="ECO:0007669"/>
    <property type="project" value="TreeGrafter"/>
</dbReference>
<dbReference type="GO" id="GO:0045669">
    <property type="term" value="P:positive regulation of osteoblast differentiation"/>
    <property type="evidence" value="ECO:0007669"/>
    <property type="project" value="TreeGrafter"/>
</dbReference>
<evidence type="ECO:0000256" key="3">
    <source>
        <dbReference type="SAM" id="SignalP"/>
    </source>
</evidence>
<reference evidence="4" key="1">
    <citation type="submission" date="2016-05" db="EMBL/GenBank/DDBJ databases">
        <authorList>
            <person name="Lavstsen T."/>
            <person name="Jespersen J.S."/>
        </authorList>
    </citation>
    <scope>NUCLEOTIDE SEQUENCE</scope>
    <source>
        <tissue evidence="4">Brain</tissue>
    </source>
</reference>
<organism evidence="4">
    <name type="scientific">Iconisemion striatum</name>
    <dbReference type="NCBI Taxonomy" id="60296"/>
    <lineage>
        <taxon>Eukaryota</taxon>
        <taxon>Metazoa</taxon>
        <taxon>Chordata</taxon>
        <taxon>Craniata</taxon>
        <taxon>Vertebrata</taxon>
        <taxon>Euteleostomi</taxon>
        <taxon>Actinopterygii</taxon>
        <taxon>Neopterygii</taxon>
        <taxon>Teleostei</taxon>
        <taxon>Neoteleostei</taxon>
        <taxon>Acanthomorphata</taxon>
        <taxon>Ovalentaria</taxon>
        <taxon>Atherinomorphae</taxon>
        <taxon>Cyprinodontiformes</taxon>
        <taxon>Nothobranchiidae</taxon>
        <taxon>Iconisemion</taxon>
    </lineage>
</organism>
<dbReference type="GO" id="GO:0030501">
    <property type="term" value="P:positive regulation of bone mineralization"/>
    <property type="evidence" value="ECO:0007669"/>
    <property type="project" value="TreeGrafter"/>
</dbReference>
<feature type="transmembrane region" description="Helical" evidence="2">
    <location>
        <begin position="82"/>
        <end position="105"/>
    </location>
</feature>
<accession>A0A1A7WS29</accession>
<feature type="region of interest" description="Disordered" evidence="1">
    <location>
        <begin position="126"/>
        <end position="157"/>
    </location>
</feature>
<evidence type="ECO:0000256" key="1">
    <source>
        <dbReference type="SAM" id="MobiDB-lite"/>
    </source>
</evidence>
<dbReference type="GO" id="GO:0005886">
    <property type="term" value="C:plasma membrane"/>
    <property type="evidence" value="ECO:0007669"/>
    <property type="project" value="TreeGrafter"/>
</dbReference>
<dbReference type="GO" id="GO:0001503">
    <property type="term" value="P:ossification"/>
    <property type="evidence" value="ECO:0007669"/>
    <property type="project" value="InterPro"/>
</dbReference>
<name>A0A1A7WS29_9TELE</name>
<dbReference type="AlphaFoldDB" id="A0A1A7WS29"/>
<keyword evidence="2" id="KW-0472">Membrane</keyword>
<dbReference type="InterPro" id="IPR031453">
    <property type="entry name" value="TMEM119"/>
</dbReference>
<reference evidence="4" key="2">
    <citation type="submission" date="2016-06" db="EMBL/GenBank/DDBJ databases">
        <title>The genome of a short-lived fish provides insights into sex chromosome evolution and the genetic control of aging.</title>
        <authorList>
            <person name="Reichwald K."/>
            <person name="Felder M."/>
            <person name="Petzold A."/>
            <person name="Koch P."/>
            <person name="Groth M."/>
            <person name="Platzer M."/>
        </authorList>
    </citation>
    <scope>NUCLEOTIDE SEQUENCE</scope>
    <source>
        <tissue evidence="4">Brain</tissue>
    </source>
</reference>
<dbReference type="EMBL" id="HADW01007352">
    <property type="protein sequence ID" value="SBP08752.1"/>
    <property type="molecule type" value="Transcribed_RNA"/>
</dbReference>
<feature type="region of interest" description="Disordered" evidence="1">
    <location>
        <begin position="187"/>
        <end position="257"/>
    </location>
</feature>
<keyword evidence="2 4" id="KW-0812">Transmembrane</keyword>
<evidence type="ECO:0000313" key="4">
    <source>
        <dbReference type="EMBL" id="SBP08752.1"/>
    </source>
</evidence>
<feature type="signal peptide" evidence="3">
    <location>
        <begin position="1"/>
        <end position="22"/>
    </location>
</feature>
<keyword evidence="2" id="KW-1133">Transmembrane helix</keyword>
<dbReference type="PANTHER" id="PTHR28645">
    <property type="entry name" value="TRANSMEMBRANE PROTEIN 119"/>
    <property type="match status" value="1"/>
</dbReference>
<feature type="compositionally biased region" description="Basic and acidic residues" evidence="1">
    <location>
        <begin position="140"/>
        <end position="157"/>
    </location>
</feature>
<proteinExistence type="predicted"/>
<sequence>MHPRALHHIGLCVAFYISRSLATPLPLYISLEGSTDEEEISYINTSVSTRIIPTEYQTTPANPAQEESDFPKQLMAILGENMLLILVANSLVFLAFLIICGAVCMSRRHKVNSYYPSSFPSKMYVDHTDKTGGAKPFNEVQERASPEQDHEPVDSHKQLQAEIMRAASSLRTPNKNINATERSELFQKEKDHSSEDGFAPDHSSLDQHQLPTLPEEQQLPEAAGSSEMEPLEQPYMEEEDAKEPSAGRSLRPPSLHIHNDTATLQLLAGEKTAF</sequence>
<evidence type="ECO:0000256" key="2">
    <source>
        <dbReference type="SAM" id="Phobius"/>
    </source>
</evidence>
<keyword evidence="3" id="KW-0732">Signal</keyword>
<dbReference type="PANTHER" id="PTHR28645:SF1">
    <property type="entry name" value="TRANSMEMBRANE PROTEIN 119"/>
    <property type="match status" value="1"/>
</dbReference>
<feature type="chain" id="PRO_5008362489" evidence="3">
    <location>
        <begin position="23"/>
        <end position="274"/>
    </location>
</feature>
<gene>
    <name evidence="4" type="primary">TMEM119B</name>
</gene>
<protein>
    <submittedName>
        <fullName evidence="4">Transmembrane protein 119b</fullName>
    </submittedName>
</protein>
<dbReference type="Pfam" id="PF15724">
    <property type="entry name" value="TMEM119"/>
    <property type="match status" value="1"/>
</dbReference>